<dbReference type="GO" id="GO:0140064">
    <property type="term" value="F:peptide crotonyltransferase activity"/>
    <property type="evidence" value="ECO:0007669"/>
    <property type="project" value="RHEA"/>
</dbReference>
<dbReference type="InterPro" id="IPR016181">
    <property type="entry name" value="Acyl_CoA_acyltransferase"/>
</dbReference>
<dbReference type="InterPro" id="IPR002717">
    <property type="entry name" value="HAT_MYST-type"/>
</dbReference>
<keyword evidence="21" id="KW-0175">Coiled coil</keyword>
<dbReference type="Gene3D" id="3.30.60.60">
    <property type="entry name" value="N-acetyl transferase-like"/>
    <property type="match status" value="1"/>
</dbReference>
<dbReference type="GO" id="GO:0006281">
    <property type="term" value="P:DNA repair"/>
    <property type="evidence" value="ECO:0007669"/>
    <property type="project" value="UniProtKB-KW"/>
</dbReference>
<evidence type="ECO:0000256" key="7">
    <source>
        <dbReference type="ARBA" id="ARBA00022833"/>
    </source>
</evidence>
<feature type="coiled-coil region" evidence="21">
    <location>
        <begin position="134"/>
        <end position="168"/>
    </location>
</feature>
<keyword evidence="4" id="KW-0479">Metal-binding</keyword>
<keyword evidence="6" id="KW-0863">Zinc-finger</keyword>
<dbReference type="Pfam" id="PF17772">
    <property type="entry name" value="zf-MYST"/>
    <property type="match status" value="1"/>
</dbReference>
<proteinExistence type="inferred from homology"/>
<dbReference type="Proteomes" id="UP000039865">
    <property type="component" value="Unassembled WGS sequence"/>
</dbReference>
<dbReference type="GO" id="GO:0035267">
    <property type="term" value="C:NuA4 histone acetyltransferase complex"/>
    <property type="evidence" value="ECO:0007669"/>
    <property type="project" value="UniProtKB-ARBA"/>
</dbReference>
<dbReference type="GO" id="GO:0003712">
    <property type="term" value="F:transcription coregulator activity"/>
    <property type="evidence" value="ECO:0007669"/>
    <property type="project" value="TreeGrafter"/>
</dbReference>
<dbReference type="OrthoDB" id="787137at2759"/>
<evidence type="ECO:0000256" key="11">
    <source>
        <dbReference type="ARBA" id="ARBA00023159"/>
    </source>
</evidence>
<evidence type="ECO:0000256" key="9">
    <source>
        <dbReference type="ARBA" id="ARBA00022990"/>
    </source>
</evidence>
<evidence type="ECO:0000256" key="12">
    <source>
        <dbReference type="ARBA" id="ARBA00023163"/>
    </source>
</evidence>
<dbReference type="Pfam" id="PF01853">
    <property type="entry name" value="MOZ_SAS"/>
    <property type="match status" value="1"/>
</dbReference>
<keyword evidence="7" id="KW-0862">Zinc</keyword>
<dbReference type="InterPro" id="IPR040706">
    <property type="entry name" value="Zf-MYST"/>
</dbReference>
<evidence type="ECO:0000256" key="19">
    <source>
        <dbReference type="PIRSR" id="PIRSR602717-51"/>
    </source>
</evidence>
<dbReference type="GO" id="GO:0005634">
    <property type="term" value="C:nucleus"/>
    <property type="evidence" value="ECO:0007669"/>
    <property type="project" value="UniProtKB-SubCell"/>
</dbReference>
<dbReference type="GO" id="GO:0008270">
    <property type="term" value="F:zinc ion binding"/>
    <property type="evidence" value="ECO:0007669"/>
    <property type="project" value="UniProtKB-KW"/>
</dbReference>
<dbReference type="InParanoid" id="A0A078AWA2"/>
<evidence type="ECO:0000256" key="18">
    <source>
        <dbReference type="ARBA" id="ARBA00048940"/>
    </source>
</evidence>
<dbReference type="GO" id="GO:0003682">
    <property type="term" value="F:chromatin binding"/>
    <property type="evidence" value="ECO:0007669"/>
    <property type="project" value="TreeGrafter"/>
</dbReference>
<evidence type="ECO:0000256" key="2">
    <source>
        <dbReference type="ARBA" id="ARBA00010107"/>
    </source>
</evidence>
<keyword evidence="11" id="KW-0010">Activator</keyword>
<evidence type="ECO:0000256" key="20">
    <source>
        <dbReference type="RuleBase" id="RU361211"/>
    </source>
</evidence>
<dbReference type="PANTHER" id="PTHR10615">
    <property type="entry name" value="HISTONE ACETYLTRANSFERASE"/>
    <property type="match status" value="1"/>
</dbReference>
<reference evidence="23 24" key="1">
    <citation type="submission" date="2014-06" db="EMBL/GenBank/DDBJ databases">
        <authorList>
            <person name="Swart Estienne"/>
        </authorList>
    </citation>
    <scope>NUCLEOTIDE SEQUENCE [LARGE SCALE GENOMIC DNA]</scope>
    <source>
        <strain evidence="23 24">130c</strain>
    </source>
</reference>
<comment type="catalytic activity">
    <reaction evidence="16">
        <text>(2E)-butenoyl-CoA + L-lysyl-[protein] = N(6)-(2E)-butenoyl-L-lysyl-[protein] + CoA + H(+)</text>
        <dbReference type="Rhea" id="RHEA:53908"/>
        <dbReference type="Rhea" id="RHEA-COMP:9752"/>
        <dbReference type="Rhea" id="RHEA-COMP:13707"/>
        <dbReference type="ChEBI" id="CHEBI:15378"/>
        <dbReference type="ChEBI" id="CHEBI:29969"/>
        <dbReference type="ChEBI" id="CHEBI:57287"/>
        <dbReference type="ChEBI" id="CHEBI:57332"/>
        <dbReference type="ChEBI" id="CHEBI:137954"/>
    </reaction>
    <physiologicalReaction direction="left-to-right" evidence="16">
        <dbReference type="Rhea" id="RHEA:53909"/>
    </physiologicalReaction>
</comment>
<gene>
    <name evidence="23" type="primary">Contig18029.g19162</name>
    <name evidence="23" type="ORF">STYLEM_14148</name>
</gene>
<keyword evidence="5" id="KW-0227">DNA damage</keyword>
<keyword evidence="12" id="KW-0804">Transcription</keyword>
<dbReference type="EMBL" id="CCKQ01013414">
    <property type="protein sequence ID" value="CDW85078.1"/>
    <property type="molecule type" value="Genomic_DNA"/>
</dbReference>
<comment type="catalytic activity">
    <reaction evidence="20">
        <text>L-lysyl-[protein] + acetyl-CoA = N(6)-acetyl-L-lysyl-[protein] + CoA + H(+)</text>
        <dbReference type="Rhea" id="RHEA:45948"/>
        <dbReference type="Rhea" id="RHEA-COMP:9752"/>
        <dbReference type="Rhea" id="RHEA-COMP:10731"/>
        <dbReference type="ChEBI" id="CHEBI:15378"/>
        <dbReference type="ChEBI" id="CHEBI:29969"/>
        <dbReference type="ChEBI" id="CHEBI:57287"/>
        <dbReference type="ChEBI" id="CHEBI:57288"/>
        <dbReference type="ChEBI" id="CHEBI:61930"/>
        <dbReference type="EC" id="2.3.1.48"/>
    </reaction>
</comment>
<sequence>MSQRKTGKGKGKTYEDVAAQKFRNSTIPAAVEENEYPGAIKKNTYIMAKMRNSEEYHIAKIIEVRIALGSANQPAELLIAGGGIELEGEDVKMNENGQIIEQIKPKRVLQPNQKFEYYVNYLGHQRRNDRYITEDELRINEDELDIELSKYEEKVRLLKENADFLYNDEHHGLNEKQIHEFEESTKVKSVEYIEIGQHRVEAWYFAPFPKEFHCRTLYICEFCLFFFVHKNELIRHSERCEVRCPPGDEIYRDESVSMFEIDGKNQQAYCENICLIAKLFLDHKTLYYDIDPFHFYVLCEHDAMGYHMVGYFSKEKVSVENNLSCILVMPFCQRKGYGKFLIEFSYELSKKEQKVGSPERPLSDLGHRTYVSWWAQKLLNILLENDRSLSIQDLSNMTSITPTDIMYVLENFKILRYHQGNYILFTDREFLLQILKNQGHPGRPVISHNIHWVPHGQRQDKFA</sequence>
<dbReference type="InterPro" id="IPR050603">
    <property type="entry name" value="MYST_HAT"/>
</dbReference>
<evidence type="ECO:0000256" key="16">
    <source>
        <dbReference type="ARBA" id="ARBA00047752"/>
    </source>
</evidence>
<dbReference type="GO" id="GO:0006357">
    <property type="term" value="P:regulation of transcription by RNA polymerase II"/>
    <property type="evidence" value="ECO:0007669"/>
    <property type="project" value="TreeGrafter"/>
</dbReference>
<evidence type="ECO:0000256" key="8">
    <source>
        <dbReference type="ARBA" id="ARBA00022853"/>
    </source>
</evidence>
<evidence type="ECO:0000256" key="3">
    <source>
        <dbReference type="ARBA" id="ARBA00022679"/>
    </source>
</evidence>
<feature type="domain" description="MYST-type HAT" evidence="22">
    <location>
        <begin position="185"/>
        <end position="454"/>
    </location>
</feature>
<dbReference type="FunFam" id="1.10.10.10:FF:000526">
    <property type="entry name" value="Histone acetyltransferase"/>
    <property type="match status" value="1"/>
</dbReference>
<evidence type="ECO:0000259" key="22">
    <source>
        <dbReference type="PROSITE" id="PS51726"/>
    </source>
</evidence>
<dbReference type="Gene3D" id="1.10.10.10">
    <property type="entry name" value="Winged helix-like DNA-binding domain superfamily/Winged helix DNA-binding domain"/>
    <property type="match status" value="1"/>
</dbReference>
<comment type="catalytic activity">
    <reaction evidence="15">
        <text>2-hydroxyisobutanoyl-CoA + L-lysyl-[protein] = N(6)-(2-hydroxyisobutanoyl)-L-lysyl-[protein] + CoA + H(+)</text>
        <dbReference type="Rhea" id="RHEA:24180"/>
        <dbReference type="Rhea" id="RHEA-COMP:9752"/>
        <dbReference type="Rhea" id="RHEA-COMP:15921"/>
        <dbReference type="ChEBI" id="CHEBI:15378"/>
        <dbReference type="ChEBI" id="CHEBI:29969"/>
        <dbReference type="ChEBI" id="CHEBI:57287"/>
        <dbReference type="ChEBI" id="CHEBI:131780"/>
        <dbReference type="ChEBI" id="CHEBI:144968"/>
    </reaction>
    <physiologicalReaction direction="left-to-right" evidence="15">
        <dbReference type="Rhea" id="RHEA:24181"/>
    </physiologicalReaction>
</comment>
<dbReference type="AlphaFoldDB" id="A0A078AWA2"/>
<evidence type="ECO:0000256" key="6">
    <source>
        <dbReference type="ARBA" id="ARBA00022771"/>
    </source>
</evidence>
<keyword evidence="13" id="KW-0234">DNA repair</keyword>
<evidence type="ECO:0000256" key="5">
    <source>
        <dbReference type="ARBA" id="ARBA00022763"/>
    </source>
</evidence>
<evidence type="ECO:0000313" key="23">
    <source>
        <dbReference type="EMBL" id="CDW85078.1"/>
    </source>
</evidence>
<evidence type="ECO:0000256" key="10">
    <source>
        <dbReference type="ARBA" id="ARBA00023015"/>
    </source>
</evidence>
<dbReference type="GO" id="GO:0106226">
    <property type="term" value="F:peptide 2-hydroxyisobutyryltransferase activity"/>
    <property type="evidence" value="ECO:0007669"/>
    <property type="project" value="RHEA"/>
</dbReference>
<comment type="similarity">
    <text evidence="2 20">Belongs to the MYST (SAS/MOZ) family.</text>
</comment>
<keyword evidence="10" id="KW-0805">Transcription regulation</keyword>
<evidence type="ECO:0000256" key="1">
    <source>
        <dbReference type="ARBA" id="ARBA00004123"/>
    </source>
</evidence>
<protein>
    <recommendedName>
        <fullName evidence="20">Histone acetyltransferase</fullName>
        <ecNumber evidence="20">2.3.1.48</ecNumber>
    </recommendedName>
</protein>
<dbReference type="OMA" id="CGPNDYE"/>
<feature type="active site" description="Proton donor/acceptor" evidence="19">
    <location>
        <position position="359"/>
    </location>
</feature>
<keyword evidence="24" id="KW-1185">Reference proteome</keyword>
<dbReference type="SUPFAM" id="SSF55729">
    <property type="entry name" value="Acyl-CoA N-acyltransferases (Nat)"/>
    <property type="match status" value="1"/>
</dbReference>
<dbReference type="PROSITE" id="PS51726">
    <property type="entry name" value="MYST_HAT"/>
    <property type="match status" value="1"/>
</dbReference>
<dbReference type="FunFam" id="3.30.60.60:FF:000001">
    <property type="entry name" value="Histone acetyltransferase"/>
    <property type="match status" value="1"/>
</dbReference>
<keyword evidence="3 23" id="KW-0808">Transferase</keyword>
<evidence type="ECO:0000256" key="21">
    <source>
        <dbReference type="SAM" id="Coils"/>
    </source>
</evidence>
<dbReference type="GO" id="GO:0010485">
    <property type="term" value="F:histone H4 acetyltransferase activity"/>
    <property type="evidence" value="ECO:0007669"/>
    <property type="project" value="UniProtKB-ARBA"/>
</dbReference>
<dbReference type="EC" id="2.3.1.48" evidence="20"/>
<dbReference type="InterPro" id="IPR016197">
    <property type="entry name" value="Chromo-like_dom_sf"/>
</dbReference>
<evidence type="ECO:0000256" key="15">
    <source>
        <dbReference type="ARBA" id="ARBA00047557"/>
    </source>
</evidence>
<comment type="catalytic activity">
    <reaction evidence="17">
        <text>L-lysyl-[protein] + acetyl-CoA = N(6)-acetyl-L-lysyl-[protein] + CoA + H(+)</text>
        <dbReference type="Rhea" id="RHEA:45948"/>
        <dbReference type="Rhea" id="RHEA-COMP:9752"/>
        <dbReference type="Rhea" id="RHEA-COMP:10731"/>
        <dbReference type="ChEBI" id="CHEBI:15378"/>
        <dbReference type="ChEBI" id="CHEBI:29969"/>
        <dbReference type="ChEBI" id="CHEBI:57287"/>
        <dbReference type="ChEBI" id="CHEBI:57288"/>
        <dbReference type="ChEBI" id="CHEBI:61930"/>
    </reaction>
    <physiologicalReaction direction="left-to-right" evidence="17">
        <dbReference type="Rhea" id="RHEA:45949"/>
    </physiologicalReaction>
</comment>
<dbReference type="FunCoup" id="A0A078AWA2">
    <property type="interactions" value="18"/>
</dbReference>
<evidence type="ECO:0000256" key="17">
    <source>
        <dbReference type="ARBA" id="ARBA00047787"/>
    </source>
</evidence>
<dbReference type="Gene3D" id="3.40.630.30">
    <property type="match status" value="1"/>
</dbReference>
<dbReference type="Gene3D" id="2.30.30.140">
    <property type="match status" value="1"/>
</dbReference>
<name>A0A078AWA2_STYLE</name>
<keyword evidence="9" id="KW-0007">Acetylation</keyword>
<comment type="catalytic activity">
    <reaction evidence="18">
        <text>L-lysyl-[histone] + acetyl-CoA = N(6)-acetyl-L-lysyl-[histone] + CoA + H(+)</text>
        <dbReference type="Rhea" id="RHEA:21992"/>
        <dbReference type="Rhea" id="RHEA-COMP:9845"/>
        <dbReference type="Rhea" id="RHEA-COMP:11338"/>
        <dbReference type="ChEBI" id="CHEBI:15378"/>
        <dbReference type="ChEBI" id="CHEBI:29969"/>
        <dbReference type="ChEBI" id="CHEBI:57287"/>
        <dbReference type="ChEBI" id="CHEBI:57288"/>
        <dbReference type="ChEBI" id="CHEBI:61930"/>
        <dbReference type="EC" id="2.3.1.48"/>
    </reaction>
    <physiologicalReaction direction="left-to-right" evidence="18">
        <dbReference type="Rhea" id="RHEA:21993"/>
    </physiologicalReaction>
</comment>
<accession>A0A078AWA2</accession>
<dbReference type="InterPro" id="IPR036388">
    <property type="entry name" value="WH-like_DNA-bd_sf"/>
</dbReference>
<keyword evidence="14 20" id="KW-0539">Nucleus</keyword>
<evidence type="ECO:0000256" key="14">
    <source>
        <dbReference type="ARBA" id="ARBA00023242"/>
    </source>
</evidence>
<evidence type="ECO:0000256" key="4">
    <source>
        <dbReference type="ARBA" id="ARBA00022723"/>
    </source>
</evidence>
<evidence type="ECO:0000256" key="13">
    <source>
        <dbReference type="ARBA" id="ARBA00023204"/>
    </source>
</evidence>
<dbReference type="SUPFAM" id="SSF54160">
    <property type="entry name" value="Chromo domain-like"/>
    <property type="match status" value="1"/>
</dbReference>
<keyword evidence="8" id="KW-0156">Chromatin regulator</keyword>
<evidence type="ECO:0000313" key="24">
    <source>
        <dbReference type="Proteomes" id="UP000039865"/>
    </source>
</evidence>
<dbReference type="FunFam" id="3.40.630.30:FF:000002">
    <property type="entry name" value="Histone acetyltransferase"/>
    <property type="match status" value="1"/>
</dbReference>
<dbReference type="PANTHER" id="PTHR10615:SF161">
    <property type="entry name" value="HISTONE ACETYLTRANSFERASE KAT7"/>
    <property type="match status" value="1"/>
</dbReference>
<comment type="subcellular location">
    <subcellularLocation>
        <location evidence="1 20">Nucleus</location>
    </subcellularLocation>
</comment>
<organism evidence="23 24">
    <name type="scientific">Stylonychia lemnae</name>
    <name type="common">Ciliate</name>
    <dbReference type="NCBI Taxonomy" id="5949"/>
    <lineage>
        <taxon>Eukaryota</taxon>
        <taxon>Sar</taxon>
        <taxon>Alveolata</taxon>
        <taxon>Ciliophora</taxon>
        <taxon>Intramacronucleata</taxon>
        <taxon>Spirotrichea</taxon>
        <taxon>Stichotrichia</taxon>
        <taxon>Sporadotrichida</taxon>
        <taxon>Oxytrichidae</taxon>
        <taxon>Stylonychinae</taxon>
        <taxon>Stylonychia</taxon>
    </lineage>
</organism>